<protein>
    <submittedName>
        <fullName evidence="1">Uncharacterized protein</fullName>
    </submittedName>
</protein>
<evidence type="ECO:0000313" key="2">
    <source>
        <dbReference type="Proteomes" id="UP001519343"/>
    </source>
</evidence>
<dbReference type="EMBL" id="JAGGKT010000036">
    <property type="protein sequence ID" value="MBP1935022.1"/>
    <property type="molecule type" value="Genomic_DNA"/>
</dbReference>
<sequence>MDNITEAYRQDFLDMKAKFEITEELLHVILGYFESDLEKQKMKEYLSDQLDLQNKRHVDIYYKIMDRLY</sequence>
<comment type="caution">
    <text evidence="1">The sequence shown here is derived from an EMBL/GenBank/DDBJ whole genome shotgun (WGS) entry which is preliminary data.</text>
</comment>
<dbReference type="RefSeq" id="WP_209812985.1">
    <property type="nucleotide sequence ID" value="NZ_JAGGKT010000036.1"/>
</dbReference>
<dbReference type="Proteomes" id="UP001519343">
    <property type="component" value="Unassembled WGS sequence"/>
</dbReference>
<accession>A0ABS4GY42</accession>
<keyword evidence="2" id="KW-1185">Reference proteome</keyword>
<gene>
    <name evidence="1" type="ORF">J2Z37_005042</name>
</gene>
<proteinExistence type="predicted"/>
<evidence type="ECO:0000313" key="1">
    <source>
        <dbReference type="EMBL" id="MBP1935022.1"/>
    </source>
</evidence>
<reference evidence="1 2" key="1">
    <citation type="submission" date="2021-03" db="EMBL/GenBank/DDBJ databases">
        <title>Genomic Encyclopedia of Type Strains, Phase IV (KMG-IV): sequencing the most valuable type-strain genomes for metagenomic binning, comparative biology and taxonomic classification.</title>
        <authorList>
            <person name="Goeker M."/>
        </authorList>
    </citation>
    <scope>NUCLEOTIDE SEQUENCE [LARGE SCALE GENOMIC DNA]</scope>
    <source>
        <strain evidence="1 2">DSM 24738</strain>
    </source>
</reference>
<name>A0ABS4GY42_9BACL</name>
<organism evidence="1 2">
    <name type="scientific">Ammoniphilus resinae</name>
    <dbReference type="NCBI Taxonomy" id="861532"/>
    <lineage>
        <taxon>Bacteria</taxon>
        <taxon>Bacillati</taxon>
        <taxon>Bacillota</taxon>
        <taxon>Bacilli</taxon>
        <taxon>Bacillales</taxon>
        <taxon>Paenibacillaceae</taxon>
        <taxon>Aneurinibacillus group</taxon>
        <taxon>Ammoniphilus</taxon>
    </lineage>
</organism>